<evidence type="ECO:0000313" key="2">
    <source>
        <dbReference type="RefSeq" id="XP_031569250.1"/>
    </source>
</evidence>
<protein>
    <submittedName>
        <fullName evidence="2">Uncharacterized protein LOC116303788</fullName>
    </submittedName>
</protein>
<dbReference type="Proteomes" id="UP000515163">
    <property type="component" value="Unplaced"/>
</dbReference>
<dbReference type="InterPro" id="IPR036140">
    <property type="entry name" value="PFN_sf"/>
</dbReference>
<name>A0A6P8ISD7_ACTTE</name>
<proteinExistence type="predicted"/>
<dbReference type="Pfam" id="PF00235">
    <property type="entry name" value="Profilin"/>
    <property type="match status" value="1"/>
</dbReference>
<reference evidence="2" key="1">
    <citation type="submission" date="2025-08" db="UniProtKB">
        <authorList>
            <consortium name="RefSeq"/>
        </authorList>
    </citation>
    <scope>IDENTIFICATION</scope>
    <source>
        <tissue evidence="2">Tentacle</tissue>
    </source>
</reference>
<dbReference type="AlphaFoldDB" id="A0A6P8ISD7"/>
<keyword evidence="1" id="KW-1185">Reference proteome</keyword>
<dbReference type="Gene3D" id="3.30.450.30">
    <property type="entry name" value="Dynein light chain 2a, cytoplasmic"/>
    <property type="match status" value="1"/>
</dbReference>
<dbReference type="OrthoDB" id="5946457at2759"/>
<dbReference type="GO" id="GO:0003779">
    <property type="term" value="F:actin binding"/>
    <property type="evidence" value="ECO:0007669"/>
    <property type="project" value="InterPro"/>
</dbReference>
<dbReference type="InParanoid" id="A0A6P8ISD7"/>
<accession>A0A6P8ISD7</accession>
<dbReference type="RefSeq" id="XP_031569250.1">
    <property type="nucleotide sequence ID" value="XM_031713390.1"/>
</dbReference>
<sequence>MMQNVDNWETFVNEHLLQFGVVDGLLLITKRGEAVYSQGKLSAVERKYTEQFVNIFNASTSEQETAFCCKGFDLEDDRGKMNHFTIYHKTFCSVYCTSEHNKKGLIVCNLPYSVLIASYPCGQTNTEVIRIVENACKILRM</sequence>
<gene>
    <name evidence="2" type="primary">LOC116303788</name>
</gene>
<dbReference type="KEGG" id="aten:116303788"/>
<dbReference type="InterPro" id="IPR048278">
    <property type="entry name" value="PFN"/>
</dbReference>
<evidence type="ECO:0000313" key="1">
    <source>
        <dbReference type="Proteomes" id="UP000515163"/>
    </source>
</evidence>
<dbReference type="GeneID" id="116303788"/>
<dbReference type="SUPFAM" id="SSF55770">
    <property type="entry name" value="Profilin (actin-binding protein)"/>
    <property type="match status" value="1"/>
</dbReference>
<organism evidence="1 2">
    <name type="scientific">Actinia tenebrosa</name>
    <name type="common">Australian red waratah sea anemone</name>
    <dbReference type="NCBI Taxonomy" id="6105"/>
    <lineage>
        <taxon>Eukaryota</taxon>
        <taxon>Metazoa</taxon>
        <taxon>Cnidaria</taxon>
        <taxon>Anthozoa</taxon>
        <taxon>Hexacorallia</taxon>
        <taxon>Actiniaria</taxon>
        <taxon>Actiniidae</taxon>
        <taxon>Actinia</taxon>
    </lineage>
</organism>